<keyword evidence="4" id="KW-0472">Membrane</keyword>
<feature type="transmembrane region" description="Helical" evidence="4">
    <location>
        <begin position="386"/>
        <end position="406"/>
    </location>
</feature>
<comment type="similarity">
    <text evidence="1">Belongs to the glycosyltransferase 2 family.</text>
</comment>
<gene>
    <name evidence="7" type="ordered locus">Tter_2189</name>
</gene>
<sequence>MTIAEFIFAVNAFVLCYFLALNGTYLVLYLISFVEIVDYSRREIFSGLSELFTSAYAPPVSLIVPAYNEEATIADSVRSFLALHYPQHQVVVVNDGSRDATLEVLKREFDLWESDQPIRLRLRTAPIRAVYASSRFPNLLVIDKENGGKADSLNAGICAASYPLVCCIDADIILEEDALLRVARPMIESSKVVAVGGIVRVANGCKIEAGRVTEVRAPREWLPSFQVVEYLRAFLAARTAWSRLNCLLIISGAFGMFRREDVIAVGGYETSTVGEDMEVVTRMHRLLRERHRDYHIAFVPDPVAWTEVPATLRVLRRQRDRWHRGLIDTLLRHRQMLLNPTYGLVGMLAMPYYFLFEMLGPVVELLGYMALVLGLVLGVVNAPFALAFFGAAVGLGVLMSTAAVLLEEFRFRRYAGWRDLGKLILCGVLENFGYRQLTTWWRAWAIVSYLRKDTSWGAMERRGFSTAQKR</sequence>
<feature type="domain" description="Glycosyltransferase 2-like" evidence="6">
    <location>
        <begin position="165"/>
        <end position="377"/>
    </location>
</feature>
<dbReference type="Pfam" id="PF13632">
    <property type="entry name" value="Glyco_trans_2_3"/>
    <property type="match status" value="1"/>
</dbReference>
<evidence type="ECO:0000259" key="5">
    <source>
        <dbReference type="Pfam" id="PF00535"/>
    </source>
</evidence>
<dbReference type="STRING" id="525904.Tter_2189"/>
<evidence type="ECO:0000313" key="8">
    <source>
        <dbReference type="Proteomes" id="UP000000323"/>
    </source>
</evidence>
<reference evidence="8" key="1">
    <citation type="journal article" date="2010" name="Stand. Genomic Sci.">
        <title>Complete genome sequence of 'Thermobaculum terrenum' type strain (YNP1).</title>
        <authorList>
            <person name="Kiss H."/>
            <person name="Cleland D."/>
            <person name="Lapidus A."/>
            <person name="Lucas S."/>
            <person name="Glavina Del Rio T."/>
            <person name="Nolan M."/>
            <person name="Tice H."/>
            <person name="Han C."/>
            <person name="Goodwin L."/>
            <person name="Pitluck S."/>
            <person name="Liolios K."/>
            <person name="Ivanova N."/>
            <person name="Mavromatis K."/>
            <person name="Ovchinnikova G."/>
            <person name="Pati A."/>
            <person name="Chen A."/>
            <person name="Palaniappan K."/>
            <person name="Land M."/>
            <person name="Hauser L."/>
            <person name="Chang Y."/>
            <person name="Jeffries C."/>
            <person name="Lu M."/>
            <person name="Brettin T."/>
            <person name="Detter J."/>
            <person name="Goker M."/>
            <person name="Tindall B."/>
            <person name="Beck B."/>
            <person name="McDermott T."/>
            <person name="Woyke T."/>
            <person name="Bristow J."/>
            <person name="Eisen J."/>
            <person name="Markowitz V."/>
            <person name="Hugenholtz P."/>
            <person name="Kyrpides N."/>
            <person name="Klenk H."/>
            <person name="Cheng J."/>
        </authorList>
    </citation>
    <scope>NUCLEOTIDE SEQUENCE [LARGE SCALE GENOMIC DNA]</scope>
    <source>
        <strain evidence="8">ATCC BAA-798 / YNP1</strain>
    </source>
</reference>
<dbReference type="Proteomes" id="UP000000323">
    <property type="component" value="Chromosome 2"/>
</dbReference>
<dbReference type="GO" id="GO:0016757">
    <property type="term" value="F:glycosyltransferase activity"/>
    <property type="evidence" value="ECO:0007669"/>
    <property type="project" value="UniProtKB-KW"/>
</dbReference>
<dbReference type="SUPFAM" id="SSF53448">
    <property type="entry name" value="Nucleotide-diphospho-sugar transferases"/>
    <property type="match status" value="1"/>
</dbReference>
<proteinExistence type="inferred from homology"/>
<name>D1CH68_THET1</name>
<dbReference type="Pfam" id="PF00535">
    <property type="entry name" value="Glycos_transf_2"/>
    <property type="match status" value="1"/>
</dbReference>
<dbReference type="RefSeq" id="WP_012876120.1">
    <property type="nucleotide sequence ID" value="NC_013526.1"/>
</dbReference>
<feature type="domain" description="Glycosyltransferase 2-like" evidence="5">
    <location>
        <begin position="61"/>
        <end position="123"/>
    </location>
</feature>
<dbReference type="eggNOG" id="COG1215">
    <property type="taxonomic scope" value="Bacteria"/>
</dbReference>
<dbReference type="OrthoDB" id="9766299at2"/>
<evidence type="ECO:0000256" key="1">
    <source>
        <dbReference type="ARBA" id="ARBA00006739"/>
    </source>
</evidence>
<dbReference type="Gene3D" id="3.90.550.10">
    <property type="entry name" value="Spore Coat Polysaccharide Biosynthesis Protein SpsA, Chain A"/>
    <property type="match status" value="1"/>
</dbReference>
<protein>
    <submittedName>
        <fullName evidence="7">Glycosyl transferase family 2</fullName>
    </submittedName>
</protein>
<evidence type="ECO:0000256" key="2">
    <source>
        <dbReference type="ARBA" id="ARBA00022676"/>
    </source>
</evidence>
<keyword evidence="8" id="KW-1185">Reference proteome</keyword>
<dbReference type="EMBL" id="CP001826">
    <property type="protein sequence ID" value="ACZ43089.1"/>
    <property type="molecule type" value="Genomic_DNA"/>
</dbReference>
<keyword evidence="4" id="KW-0812">Transmembrane</keyword>
<feature type="transmembrane region" description="Helical" evidence="4">
    <location>
        <begin position="6"/>
        <end position="31"/>
    </location>
</feature>
<dbReference type="AlphaFoldDB" id="D1CH68"/>
<keyword evidence="4" id="KW-1133">Transmembrane helix</keyword>
<evidence type="ECO:0000256" key="3">
    <source>
        <dbReference type="ARBA" id="ARBA00022679"/>
    </source>
</evidence>
<dbReference type="PANTHER" id="PTHR43630">
    <property type="entry name" value="POLY-BETA-1,6-N-ACETYL-D-GLUCOSAMINE SYNTHASE"/>
    <property type="match status" value="1"/>
</dbReference>
<dbReference type="InterPro" id="IPR029044">
    <property type="entry name" value="Nucleotide-diphossugar_trans"/>
</dbReference>
<dbReference type="CAZy" id="GT2">
    <property type="family name" value="Glycosyltransferase Family 2"/>
</dbReference>
<feature type="transmembrane region" description="Helical" evidence="4">
    <location>
        <begin position="336"/>
        <end position="355"/>
    </location>
</feature>
<dbReference type="CDD" id="cd06423">
    <property type="entry name" value="CESA_like"/>
    <property type="match status" value="1"/>
</dbReference>
<dbReference type="InterPro" id="IPR001173">
    <property type="entry name" value="Glyco_trans_2-like"/>
</dbReference>
<dbReference type="PANTHER" id="PTHR43630:SF1">
    <property type="entry name" value="POLY-BETA-1,6-N-ACETYL-D-GLUCOSAMINE SYNTHASE"/>
    <property type="match status" value="1"/>
</dbReference>
<evidence type="ECO:0000313" key="7">
    <source>
        <dbReference type="EMBL" id="ACZ43089.1"/>
    </source>
</evidence>
<evidence type="ECO:0000259" key="6">
    <source>
        <dbReference type="Pfam" id="PF13632"/>
    </source>
</evidence>
<dbReference type="HOGENOM" id="CLU_044042_1_0_0"/>
<evidence type="ECO:0000256" key="4">
    <source>
        <dbReference type="SAM" id="Phobius"/>
    </source>
</evidence>
<organism evidence="7 8">
    <name type="scientific">Thermobaculum terrenum (strain ATCC BAA-798 / CCMEE 7001 / YNP1)</name>
    <dbReference type="NCBI Taxonomy" id="525904"/>
    <lineage>
        <taxon>Bacteria</taxon>
        <taxon>Bacillati</taxon>
        <taxon>Chloroflexota</taxon>
        <taxon>Chloroflexia</taxon>
        <taxon>Candidatus Thermobaculales</taxon>
        <taxon>Candidatus Thermobaculaceae</taxon>
        <taxon>Thermobaculum</taxon>
    </lineage>
</organism>
<keyword evidence="3 7" id="KW-0808">Transferase</keyword>
<feature type="transmembrane region" description="Helical" evidence="4">
    <location>
        <begin position="362"/>
        <end position="380"/>
    </location>
</feature>
<keyword evidence="2" id="KW-0328">Glycosyltransferase</keyword>
<accession>D1CH68</accession>
<dbReference type="KEGG" id="ttr:Tter_2189"/>